<protein>
    <submittedName>
        <fullName evidence="1">Uncharacterized protein</fullName>
    </submittedName>
</protein>
<dbReference type="PANTHER" id="PTHR45947">
    <property type="entry name" value="SULFOQUINOVOSYL TRANSFERASE SQD2"/>
    <property type="match status" value="1"/>
</dbReference>
<accession>A0A1R0X697</accession>
<comment type="caution">
    <text evidence="1">The sequence shown here is derived from an EMBL/GenBank/DDBJ whole genome shotgun (WGS) entry which is preliminary data.</text>
</comment>
<dbReference type="Gene3D" id="3.40.50.2000">
    <property type="entry name" value="Glycogen Phosphorylase B"/>
    <property type="match status" value="2"/>
</dbReference>
<dbReference type="AlphaFoldDB" id="A0A1R0X697"/>
<gene>
    <name evidence="1" type="ORF">BJP51_21480</name>
</gene>
<organism evidence="1 2">
    <name type="scientific">Paenibacillus odorifer</name>
    <dbReference type="NCBI Taxonomy" id="189426"/>
    <lineage>
        <taxon>Bacteria</taxon>
        <taxon>Bacillati</taxon>
        <taxon>Bacillota</taxon>
        <taxon>Bacilli</taxon>
        <taxon>Bacillales</taxon>
        <taxon>Paenibacillaceae</taxon>
        <taxon>Paenibacillus</taxon>
    </lineage>
</organism>
<evidence type="ECO:0000313" key="2">
    <source>
        <dbReference type="Proteomes" id="UP000187465"/>
    </source>
</evidence>
<dbReference type="PANTHER" id="PTHR45947:SF3">
    <property type="entry name" value="SULFOQUINOVOSYL TRANSFERASE SQD2"/>
    <property type="match status" value="1"/>
</dbReference>
<name>A0A1R0X697_9BACL</name>
<dbReference type="RefSeq" id="WP_076179328.1">
    <property type="nucleotide sequence ID" value="NZ_MKQP01000027.1"/>
</dbReference>
<dbReference type="InterPro" id="IPR050194">
    <property type="entry name" value="Glycosyltransferase_grp1"/>
</dbReference>
<dbReference type="SUPFAM" id="SSF53756">
    <property type="entry name" value="UDP-Glycosyltransferase/glycogen phosphorylase"/>
    <property type="match status" value="1"/>
</dbReference>
<dbReference type="EMBL" id="MKQP01000027">
    <property type="protein sequence ID" value="OMD30121.1"/>
    <property type="molecule type" value="Genomic_DNA"/>
</dbReference>
<dbReference type="Proteomes" id="UP000187465">
    <property type="component" value="Unassembled WGS sequence"/>
</dbReference>
<reference evidence="1 2" key="1">
    <citation type="submission" date="2016-10" db="EMBL/GenBank/DDBJ databases">
        <title>Paenibacillus species isolates.</title>
        <authorList>
            <person name="Beno S.M."/>
        </authorList>
    </citation>
    <scope>NUCLEOTIDE SEQUENCE [LARGE SCALE GENOMIC DNA]</scope>
    <source>
        <strain evidence="1 2">FSL H7-0604</strain>
    </source>
</reference>
<proteinExistence type="predicted"/>
<dbReference type="GO" id="GO:0016757">
    <property type="term" value="F:glycosyltransferase activity"/>
    <property type="evidence" value="ECO:0007669"/>
    <property type="project" value="TreeGrafter"/>
</dbReference>
<evidence type="ECO:0000313" key="1">
    <source>
        <dbReference type="EMBL" id="OMD30121.1"/>
    </source>
</evidence>
<dbReference type="Pfam" id="PF13692">
    <property type="entry name" value="Glyco_trans_1_4"/>
    <property type="match status" value="1"/>
</dbReference>
<sequence>MNLLFLSEGAYFAYYQGAVKANRAVFESLAARGHQCRVVHLVDQEDSLLQVEEQLQEHGVNNIIRSAHSLQGTVNGVECHFTTSVMLLYRTAGDLMKKGNPDVVLVNMAYHTMVAAGIKLVAGSATKLVVICHDVITLPFGPHSWIENPLLRQELAQVSGFIGDSDFVAHNITEWGGYTNAVSLRFPIYGDGIFPTFHNFNRGYIAICNPTEIKGLSIFLKLAQAFPDYPFAAVITWGDLKQEEQSALRALPNVTLLEPEREMNLIFEQVRVWLHPSICAEAFGQTVIEAMLRGIPVIASDQGGLMQSKCKVDYNLPVTPITETYKDEATGHTMPVIPEQDTAIWVETLQRLLTDRTLYESISAASKAAAQEFITEAQPEKFELYLENMLQSEMLAR</sequence>